<dbReference type="Proteomes" id="UP000242287">
    <property type="component" value="Unassembled WGS sequence"/>
</dbReference>
<reference evidence="2 3" key="1">
    <citation type="submission" date="2014-02" db="EMBL/GenBank/DDBJ databases">
        <title>Transposable element dynamics among asymbiotic and ectomycorrhizal Amanita fungi.</title>
        <authorList>
            <consortium name="DOE Joint Genome Institute"/>
            <person name="Hess J."/>
            <person name="Skrede I."/>
            <person name="Wolfe B."/>
            <person name="LaButti K."/>
            <person name="Ohm R.A."/>
            <person name="Grigoriev I.V."/>
            <person name="Pringle A."/>
        </authorList>
    </citation>
    <scope>NUCLEOTIDE SEQUENCE [LARGE SCALE GENOMIC DNA]</scope>
    <source>
        <strain evidence="2 3">SKay4041</strain>
    </source>
</reference>
<evidence type="ECO:0000313" key="2">
    <source>
        <dbReference type="EMBL" id="PFH53248.1"/>
    </source>
</evidence>
<protein>
    <submittedName>
        <fullName evidence="2">Uncharacterized protein</fullName>
    </submittedName>
</protein>
<evidence type="ECO:0000313" key="3">
    <source>
        <dbReference type="Proteomes" id="UP000242287"/>
    </source>
</evidence>
<keyword evidence="3" id="KW-1185">Reference proteome</keyword>
<organism evidence="2 3">
    <name type="scientific">Amanita thiersii Skay4041</name>
    <dbReference type="NCBI Taxonomy" id="703135"/>
    <lineage>
        <taxon>Eukaryota</taxon>
        <taxon>Fungi</taxon>
        <taxon>Dikarya</taxon>
        <taxon>Basidiomycota</taxon>
        <taxon>Agaricomycotina</taxon>
        <taxon>Agaricomycetes</taxon>
        <taxon>Agaricomycetidae</taxon>
        <taxon>Agaricales</taxon>
        <taxon>Pluteineae</taxon>
        <taxon>Amanitaceae</taxon>
        <taxon>Amanita</taxon>
    </lineage>
</organism>
<dbReference type="AlphaFoldDB" id="A0A2A9NT23"/>
<sequence length="205" mass="22092">MVLQGVNYSIFSSLQPEPSSLVHLVFGSSTRGLHTTPSAQGDYDSTTPSTHGLRWGAGDGKKRPIHAVMGTTALFLLLVVLCMEDVLDMHTNPTIAAPLPVHYGAISGQATINALLKTRFAILSPSYQREPIDKGRTLKWVQSLCTMWCIVGMMIWGVLAGWVGQYVPELAGIVARPQGGMTPAIIVFIIGRQYDSSLQAIDGPT</sequence>
<feature type="transmembrane region" description="Helical" evidence="1">
    <location>
        <begin position="65"/>
        <end position="83"/>
    </location>
</feature>
<feature type="transmembrane region" description="Helical" evidence="1">
    <location>
        <begin position="144"/>
        <end position="164"/>
    </location>
</feature>
<keyword evidence="1" id="KW-1133">Transmembrane helix</keyword>
<accession>A0A2A9NT23</accession>
<proteinExistence type="predicted"/>
<dbReference type="EMBL" id="KZ301974">
    <property type="protein sequence ID" value="PFH53248.1"/>
    <property type="molecule type" value="Genomic_DNA"/>
</dbReference>
<keyword evidence="1" id="KW-0472">Membrane</keyword>
<keyword evidence="1" id="KW-0812">Transmembrane</keyword>
<name>A0A2A9NT23_9AGAR</name>
<gene>
    <name evidence="2" type="ORF">AMATHDRAFT_45532</name>
</gene>
<evidence type="ECO:0000256" key="1">
    <source>
        <dbReference type="SAM" id="Phobius"/>
    </source>
</evidence>